<dbReference type="GO" id="GO:0006098">
    <property type="term" value="P:pentose-phosphate shunt"/>
    <property type="evidence" value="ECO:0007669"/>
    <property type="project" value="UniProtKB-UniRule"/>
</dbReference>
<gene>
    <name evidence="10" type="primary">rpe</name>
    <name evidence="15" type="ORF">SAMN04490355_104410</name>
</gene>
<dbReference type="GO" id="GO:0004750">
    <property type="term" value="F:D-ribulose-phosphate 3-epimerase activity"/>
    <property type="evidence" value="ECO:0007669"/>
    <property type="project" value="UniProtKB-UniRule"/>
</dbReference>
<dbReference type="PROSITE" id="PS01085">
    <property type="entry name" value="RIBUL_P_3_EPIMER_1"/>
    <property type="match status" value="1"/>
</dbReference>
<feature type="binding site" evidence="10 14">
    <location>
        <position position="8"/>
    </location>
    <ligand>
        <name>substrate</name>
    </ligand>
</feature>
<dbReference type="SUPFAM" id="SSF51366">
    <property type="entry name" value="Ribulose-phoshate binding barrel"/>
    <property type="match status" value="1"/>
</dbReference>
<keyword evidence="16" id="KW-1185">Reference proteome</keyword>
<dbReference type="HAMAP" id="MF_02227">
    <property type="entry name" value="RPE"/>
    <property type="match status" value="1"/>
</dbReference>
<keyword evidence="13" id="KW-0464">Manganese</keyword>
<evidence type="ECO:0000256" key="5">
    <source>
        <dbReference type="ARBA" id="ARBA00001954"/>
    </source>
</evidence>
<keyword evidence="9 10" id="KW-0413">Isomerase</keyword>
<evidence type="ECO:0000256" key="9">
    <source>
        <dbReference type="ARBA" id="ARBA00023235"/>
    </source>
</evidence>
<comment type="pathway">
    <text evidence="10">Carbohydrate degradation.</text>
</comment>
<dbReference type="InterPro" id="IPR026019">
    <property type="entry name" value="Ribul_P_3_epim"/>
</dbReference>
<dbReference type="EMBL" id="FOTS01000044">
    <property type="protein sequence ID" value="SFM13022.1"/>
    <property type="molecule type" value="Genomic_DNA"/>
</dbReference>
<keyword evidence="13" id="KW-0170">Cobalt</keyword>
<reference evidence="16" key="1">
    <citation type="submission" date="2016-10" db="EMBL/GenBank/DDBJ databases">
        <authorList>
            <person name="Varghese N."/>
            <person name="Submissions S."/>
        </authorList>
    </citation>
    <scope>NUCLEOTIDE SEQUENCE [LARGE SCALE GENOMIC DNA]</scope>
    <source>
        <strain evidence="16">DSM 13327</strain>
    </source>
</reference>
<name>A0A1I4NBT1_9FIRM</name>
<comment type="cofactor">
    <cofactor evidence="5">
        <name>Fe(2+)</name>
        <dbReference type="ChEBI" id="CHEBI:29033"/>
    </cofactor>
</comment>
<evidence type="ECO:0000313" key="15">
    <source>
        <dbReference type="EMBL" id="SFM13022.1"/>
    </source>
</evidence>
<dbReference type="AlphaFoldDB" id="A0A1I4NBT1"/>
<feature type="binding site" evidence="10 14">
    <location>
        <begin position="142"/>
        <end position="145"/>
    </location>
    <ligand>
        <name>substrate</name>
    </ligand>
</feature>
<dbReference type="NCBIfam" id="NF004076">
    <property type="entry name" value="PRK05581.1-4"/>
    <property type="match status" value="1"/>
</dbReference>
<evidence type="ECO:0000313" key="16">
    <source>
        <dbReference type="Proteomes" id="UP000199520"/>
    </source>
</evidence>
<dbReference type="STRING" id="1123291.SAMN04490355_104410"/>
<evidence type="ECO:0000256" key="2">
    <source>
        <dbReference type="ARBA" id="ARBA00001936"/>
    </source>
</evidence>
<evidence type="ECO:0000256" key="3">
    <source>
        <dbReference type="ARBA" id="ARBA00001941"/>
    </source>
</evidence>
<keyword evidence="10 11" id="KW-0119">Carbohydrate metabolism</keyword>
<protein>
    <recommendedName>
        <fullName evidence="7 10">Ribulose-phosphate 3-epimerase</fullName>
        <ecNumber evidence="7 10">5.1.3.1</ecNumber>
    </recommendedName>
</protein>
<feature type="binding site" evidence="10 13">
    <location>
        <position position="66"/>
    </location>
    <ligand>
        <name>a divalent metal cation</name>
        <dbReference type="ChEBI" id="CHEBI:60240"/>
    </ligand>
</feature>
<dbReference type="NCBIfam" id="TIGR01163">
    <property type="entry name" value="rpe"/>
    <property type="match status" value="1"/>
</dbReference>
<dbReference type="GO" id="GO:0005737">
    <property type="term" value="C:cytoplasm"/>
    <property type="evidence" value="ECO:0007669"/>
    <property type="project" value="UniProtKB-ARBA"/>
</dbReference>
<comment type="function">
    <text evidence="10">Catalyzes the reversible epimerization of D-ribulose 5-phosphate to D-xylulose 5-phosphate.</text>
</comment>
<proteinExistence type="inferred from homology"/>
<evidence type="ECO:0000256" key="10">
    <source>
        <dbReference type="HAMAP-Rule" id="MF_02227"/>
    </source>
</evidence>
<dbReference type="InterPro" id="IPR000056">
    <property type="entry name" value="Ribul_P_3_epim-like"/>
</dbReference>
<comment type="similarity">
    <text evidence="6 10 11">Belongs to the ribulose-phosphate 3-epimerase family.</text>
</comment>
<evidence type="ECO:0000256" key="11">
    <source>
        <dbReference type="PIRNR" id="PIRNR001461"/>
    </source>
</evidence>
<dbReference type="Gene3D" id="3.20.20.70">
    <property type="entry name" value="Aldolase class I"/>
    <property type="match status" value="1"/>
</dbReference>
<evidence type="ECO:0000256" key="8">
    <source>
        <dbReference type="ARBA" id="ARBA00022723"/>
    </source>
</evidence>
<feature type="binding site" evidence="10">
    <location>
        <begin position="175"/>
        <end position="177"/>
    </location>
    <ligand>
        <name>substrate</name>
    </ligand>
</feature>
<keyword evidence="13" id="KW-0862">Zinc</keyword>
<comment type="cofactor">
    <cofactor evidence="3">
        <name>Co(2+)</name>
        <dbReference type="ChEBI" id="CHEBI:48828"/>
    </cofactor>
</comment>
<dbReference type="InterPro" id="IPR013785">
    <property type="entry name" value="Aldolase_TIM"/>
</dbReference>
<dbReference type="GO" id="GO:0046872">
    <property type="term" value="F:metal ion binding"/>
    <property type="evidence" value="ECO:0007669"/>
    <property type="project" value="UniProtKB-UniRule"/>
</dbReference>
<feature type="binding site" evidence="10 14">
    <location>
        <position position="66"/>
    </location>
    <ligand>
        <name>substrate</name>
    </ligand>
</feature>
<dbReference type="GO" id="GO:0019323">
    <property type="term" value="P:pentose catabolic process"/>
    <property type="evidence" value="ECO:0007669"/>
    <property type="project" value="UniProtKB-UniRule"/>
</dbReference>
<dbReference type="OrthoDB" id="1645589at2"/>
<feature type="active site" description="Proton donor" evidence="10 12">
    <location>
        <position position="175"/>
    </location>
</feature>
<dbReference type="FunFam" id="3.20.20.70:FF:000004">
    <property type="entry name" value="Ribulose-phosphate 3-epimerase"/>
    <property type="match status" value="1"/>
</dbReference>
<evidence type="ECO:0000256" key="4">
    <source>
        <dbReference type="ARBA" id="ARBA00001947"/>
    </source>
</evidence>
<organism evidence="15 16">
    <name type="scientific">Pelosinus propionicus DSM 13327</name>
    <dbReference type="NCBI Taxonomy" id="1123291"/>
    <lineage>
        <taxon>Bacteria</taxon>
        <taxon>Bacillati</taxon>
        <taxon>Bacillota</taxon>
        <taxon>Negativicutes</taxon>
        <taxon>Selenomonadales</taxon>
        <taxon>Sporomusaceae</taxon>
        <taxon>Pelosinus</taxon>
    </lineage>
</organism>
<dbReference type="PIRSF" id="PIRSF001461">
    <property type="entry name" value="RPE"/>
    <property type="match status" value="1"/>
</dbReference>
<feature type="binding site" evidence="10 13">
    <location>
        <position position="35"/>
    </location>
    <ligand>
        <name>a divalent metal cation</name>
        <dbReference type="ChEBI" id="CHEBI:60240"/>
    </ligand>
</feature>
<feature type="binding site" evidence="10 14">
    <location>
        <begin position="197"/>
        <end position="198"/>
    </location>
    <ligand>
        <name>substrate</name>
    </ligand>
</feature>
<dbReference type="PANTHER" id="PTHR11749">
    <property type="entry name" value="RIBULOSE-5-PHOSPHATE-3-EPIMERASE"/>
    <property type="match status" value="1"/>
</dbReference>
<feature type="active site" description="Proton acceptor" evidence="10 12">
    <location>
        <position position="35"/>
    </location>
</feature>
<evidence type="ECO:0000256" key="7">
    <source>
        <dbReference type="ARBA" id="ARBA00013188"/>
    </source>
</evidence>
<sequence length="222" mass="24044">MDIIISPSLLAADMGNLEQELKTVELCGIDSLHIDVMDGTFVPNIAFGPDQVSMLRPLSNMQFDVHMMVQNPDRFISSFVDAGADCITVHAEACTHLHRSIQVIKSFGMKAGVALNPATPIGVLSHVYEMLDLVLIMTVNPGYGGQKNIAAMNQKIKELADMKRAGDYSFAIQVDGGINLSTIHDVIDAGATNIVIGSAAFQKNKTKQNLETFLKIVNEVTL</sequence>
<feature type="binding site" evidence="14">
    <location>
        <position position="177"/>
    </location>
    <ligand>
        <name>substrate</name>
    </ligand>
</feature>
<dbReference type="Pfam" id="PF00834">
    <property type="entry name" value="Ribul_P_3_epim"/>
    <property type="match status" value="1"/>
</dbReference>
<dbReference type="RefSeq" id="WP_090941368.1">
    <property type="nucleotide sequence ID" value="NZ_FOTS01000044.1"/>
</dbReference>
<evidence type="ECO:0000256" key="6">
    <source>
        <dbReference type="ARBA" id="ARBA00009541"/>
    </source>
</evidence>
<dbReference type="InterPro" id="IPR011060">
    <property type="entry name" value="RibuloseP-bd_barrel"/>
</dbReference>
<dbReference type="EC" id="5.1.3.1" evidence="7 10"/>
<comment type="cofactor">
    <cofactor evidence="2">
        <name>Mn(2+)</name>
        <dbReference type="ChEBI" id="CHEBI:29035"/>
    </cofactor>
</comment>
<comment type="cofactor">
    <cofactor evidence="4">
        <name>Zn(2+)</name>
        <dbReference type="ChEBI" id="CHEBI:29105"/>
    </cofactor>
</comment>
<evidence type="ECO:0000256" key="13">
    <source>
        <dbReference type="PIRSR" id="PIRSR001461-2"/>
    </source>
</evidence>
<dbReference type="Proteomes" id="UP000199520">
    <property type="component" value="Unassembled WGS sequence"/>
</dbReference>
<dbReference type="CDD" id="cd00429">
    <property type="entry name" value="RPE"/>
    <property type="match status" value="1"/>
</dbReference>
<accession>A0A1I4NBT1</accession>
<evidence type="ECO:0000256" key="14">
    <source>
        <dbReference type="PIRSR" id="PIRSR001461-3"/>
    </source>
</evidence>
<comment type="catalytic activity">
    <reaction evidence="1 10 11">
        <text>D-ribulose 5-phosphate = D-xylulose 5-phosphate</text>
        <dbReference type="Rhea" id="RHEA:13677"/>
        <dbReference type="ChEBI" id="CHEBI:57737"/>
        <dbReference type="ChEBI" id="CHEBI:58121"/>
        <dbReference type="EC" id="5.1.3.1"/>
    </reaction>
</comment>
<feature type="binding site" evidence="10 13">
    <location>
        <position position="175"/>
    </location>
    <ligand>
        <name>a divalent metal cation</name>
        <dbReference type="ChEBI" id="CHEBI:60240"/>
    </ligand>
</feature>
<evidence type="ECO:0000256" key="1">
    <source>
        <dbReference type="ARBA" id="ARBA00001782"/>
    </source>
</evidence>
<comment type="cofactor">
    <cofactor evidence="10 13">
        <name>a divalent metal cation</name>
        <dbReference type="ChEBI" id="CHEBI:60240"/>
    </cofactor>
    <text evidence="10 13">Binds 1 divalent metal cation per subunit.</text>
</comment>
<evidence type="ECO:0000256" key="12">
    <source>
        <dbReference type="PIRSR" id="PIRSR001461-1"/>
    </source>
</evidence>
<keyword evidence="8 10" id="KW-0479">Metal-binding</keyword>
<feature type="binding site" evidence="10 13">
    <location>
        <position position="33"/>
    </location>
    <ligand>
        <name>a divalent metal cation</name>
        <dbReference type="ChEBI" id="CHEBI:60240"/>
    </ligand>
</feature>